<evidence type="ECO:0000256" key="3">
    <source>
        <dbReference type="ARBA" id="ARBA00022980"/>
    </source>
</evidence>
<evidence type="ECO:0000256" key="4">
    <source>
        <dbReference type="ARBA" id="ARBA00023274"/>
    </source>
</evidence>
<dbReference type="GO" id="GO:0003735">
    <property type="term" value="F:structural constituent of ribosome"/>
    <property type="evidence" value="ECO:0007669"/>
    <property type="project" value="InterPro"/>
</dbReference>
<dbReference type="Gene3D" id="3.30.70.1730">
    <property type="match status" value="1"/>
</dbReference>
<dbReference type="FunCoup" id="A0A259TX63">
    <property type="interactions" value="535"/>
</dbReference>
<dbReference type="Gene3D" id="6.10.250.290">
    <property type="match status" value="1"/>
</dbReference>
<dbReference type="InterPro" id="IPR001790">
    <property type="entry name" value="Ribosomal_uL10"/>
</dbReference>
<dbReference type="GO" id="GO:0070180">
    <property type="term" value="F:large ribosomal subunit rRNA binding"/>
    <property type="evidence" value="ECO:0007669"/>
    <property type="project" value="UniProtKB-UniRule"/>
</dbReference>
<dbReference type="InterPro" id="IPR043141">
    <property type="entry name" value="Ribosomal_uL10-like_sf"/>
</dbReference>
<comment type="caution">
    <text evidence="7">The sequence shown here is derived from an EMBL/GenBank/DDBJ whole genome shotgun (WGS) entry which is preliminary data.</text>
</comment>
<evidence type="ECO:0000313" key="7">
    <source>
        <dbReference type="EMBL" id="OZC02286.1"/>
    </source>
</evidence>
<dbReference type="AlphaFoldDB" id="A0A259TX63"/>
<dbReference type="InterPro" id="IPR002363">
    <property type="entry name" value="Ribosomal_uL10_CS_bac"/>
</dbReference>
<dbReference type="SUPFAM" id="SSF160369">
    <property type="entry name" value="Ribosomal protein L10-like"/>
    <property type="match status" value="1"/>
</dbReference>
<evidence type="ECO:0000313" key="8">
    <source>
        <dbReference type="Proteomes" id="UP000216446"/>
    </source>
</evidence>
<comment type="similarity">
    <text evidence="2 6">Belongs to the universal ribosomal protein uL10 family.</text>
</comment>
<keyword evidence="8" id="KW-1185">Reference proteome</keyword>
<dbReference type="InterPro" id="IPR022973">
    <property type="entry name" value="Ribosomal_uL10_bac"/>
</dbReference>
<evidence type="ECO:0000256" key="5">
    <source>
        <dbReference type="ARBA" id="ARBA00035202"/>
    </source>
</evidence>
<dbReference type="PROSITE" id="PS01109">
    <property type="entry name" value="RIBOSOMAL_L10"/>
    <property type="match status" value="1"/>
</dbReference>
<dbReference type="Proteomes" id="UP000216446">
    <property type="component" value="Unassembled WGS sequence"/>
</dbReference>
<gene>
    <name evidence="6" type="primary">rplJ</name>
    <name evidence="7" type="ORF">BSZ36_04400</name>
</gene>
<keyword evidence="6" id="KW-0694">RNA-binding</keyword>
<keyword evidence="6" id="KW-0699">rRNA-binding</keyword>
<dbReference type="GO" id="GO:0015934">
    <property type="term" value="C:large ribosomal subunit"/>
    <property type="evidence" value="ECO:0007669"/>
    <property type="project" value="InterPro"/>
</dbReference>
<keyword evidence="3 6" id="KW-0689">Ribosomal protein</keyword>
<evidence type="ECO:0000256" key="2">
    <source>
        <dbReference type="ARBA" id="ARBA00008889"/>
    </source>
</evidence>
<dbReference type="NCBIfam" id="NF000955">
    <property type="entry name" value="PRK00099.1-1"/>
    <property type="match status" value="1"/>
</dbReference>
<dbReference type="Pfam" id="PF00466">
    <property type="entry name" value="Ribosomal_L10"/>
    <property type="match status" value="1"/>
</dbReference>
<sequence>MPLTRDQKAEAIEEIEATLSEANTVYLTDYKGLTVDQANSLRRSFREADIQFRVLKNTLLRRAMESRGGFDDLLEQLNGPTAVAFTNDPAAPAKVLKKFLKDNDVEIPHFKGAYIDGAIYPEGQLDALAALKSKDELLADILGLLMAPITNVASALGAQGSGLASVIQQISEKEEA</sequence>
<dbReference type="CDD" id="cd05797">
    <property type="entry name" value="Ribosomal_L10"/>
    <property type="match status" value="1"/>
</dbReference>
<accession>A0A259TX63</accession>
<keyword evidence="4 6" id="KW-0687">Ribonucleoprotein</keyword>
<comment type="subunit">
    <text evidence="6">Part of the ribosomal stalk of the 50S ribosomal subunit. The N-terminus interacts with L11 and the large rRNA to form the base of the stalk. The C-terminus forms an elongated spine to which L12 dimers bind in a sequential fashion forming a multimeric L10(L12)X complex.</text>
</comment>
<protein>
    <recommendedName>
        <fullName evidence="5 6">Large ribosomal subunit protein uL10</fullName>
    </recommendedName>
</protein>
<evidence type="ECO:0000256" key="6">
    <source>
        <dbReference type="HAMAP-Rule" id="MF_00362"/>
    </source>
</evidence>
<dbReference type="RefSeq" id="WP_094546376.1">
    <property type="nucleotide sequence ID" value="NZ_MQWB01000001.1"/>
</dbReference>
<proteinExistence type="inferred from homology"/>
<reference evidence="7 8" key="1">
    <citation type="submission" date="2016-11" db="EMBL/GenBank/DDBJ databases">
        <title>Study of marine rhodopsin-containing bacteria.</title>
        <authorList>
            <person name="Yoshizawa S."/>
            <person name="Kumagai Y."/>
            <person name="Kogure K."/>
        </authorList>
    </citation>
    <scope>NUCLEOTIDE SEQUENCE [LARGE SCALE GENOMIC DNA]</scope>
    <source>
        <strain evidence="7 8">SG-29</strain>
    </source>
</reference>
<evidence type="ECO:0000256" key="1">
    <source>
        <dbReference type="ARBA" id="ARBA00002633"/>
    </source>
</evidence>
<dbReference type="PANTHER" id="PTHR11560">
    <property type="entry name" value="39S RIBOSOMAL PROTEIN L10, MITOCHONDRIAL"/>
    <property type="match status" value="1"/>
</dbReference>
<dbReference type="GO" id="GO:0006412">
    <property type="term" value="P:translation"/>
    <property type="evidence" value="ECO:0007669"/>
    <property type="project" value="UniProtKB-UniRule"/>
</dbReference>
<dbReference type="InterPro" id="IPR047865">
    <property type="entry name" value="Ribosomal_uL10_bac_type"/>
</dbReference>
<organism evidence="7 8">
    <name type="scientific">Rubricoccus marinus</name>
    <dbReference type="NCBI Taxonomy" id="716817"/>
    <lineage>
        <taxon>Bacteria</taxon>
        <taxon>Pseudomonadati</taxon>
        <taxon>Rhodothermota</taxon>
        <taxon>Rhodothermia</taxon>
        <taxon>Rhodothermales</taxon>
        <taxon>Rubricoccaceae</taxon>
        <taxon>Rubricoccus</taxon>
    </lineage>
</organism>
<name>A0A259TX63_9BACT</name>
<comment type="function">
    <text evidence="1 6">Forms part of the ribosomal stalk, playing a central role in the interaction of the ribosome with GTP-bound translation factors.</text>
</comment>
<dbReference type="EMBL" id="MQWB01000001">
    <property type="protein sequence ID" value="OZC02286.1"/>
    <property type="molecule type" value="Genomic_DNA"/>
</dbReference>
<dbReference type="InParanoid" id="A0A259TX63"/>
<dbReference type="OrthoDB" id="1523686at2"/>
<dbReference type="HAMAP" id="MF_00362">
    <property type="entry name" value="Ribosomal_uL10"/>
    <property type="match status" value="1"/>
</dbReference>